<sequence length="115" mass="12872">MAAADVIQPTIHSVFPPVNGMTDPSYKILDVKFRPELSKSIADVKIMWTHTLGAPSSVRYWSPNHFVYVKPVVGGNISFEPQLYSSTISSDLSFCIPKRLPDLNTSDKCEDDHYI</sequence>
<reference evidence="1 2" key="1">
    <citation type="submission" date="2024-01" db="EMBL/GenBank/DDBJ databases">
        <title>The genome of the rayed Mediterranean limpet Patella caerulea (Linnaeus, 1758).</title>
        <authorList>
            <person name="Anh-Thu Weber A."/>
            <person name="Halstead-Nussloch G."/>
        </authorList>
    </citation>
    <scope>NUCLEOTIDE SEQUENCE [LARGE SCALE GENOMIC DNA]</scope>
    <source>
        <strain evidence="1">AATW-2023a</strain>
        <tissue evidence="1">Whole specimen</tissue>
    </source>
</reference>
<proteinExistence type="predicted"/>
<dbReference type="Proteomes" id="UP001347796">
    <property type="component" value="Unassembled WGS sequence"/>
</dbReference>
<evidence type="ECO:0000313" key="1">
    <source>
        <dbReference type="EMBL" id="KAK6191177.1"/>
    </source>
</evidence>
<dbReference type="EMBL" id="JAZGQO010000002">
    <property type="protein sequence ID" value="KAK6191177.1"/>
    <property type="molecule type" value="Genomic_DNA"/>
</dbReference>
<keyword evidence="2" id="KW-1185">Reference proteome</keyword>
<comment type="caution">
    <text evidence="1">The sequence shown here is derived from an EMBL/GenBank/DDBJ whole genome shotgun (WGS) entry which is preliminary data.</text>
</comment>
<evidence type="ECO:0000313" key="2">
    <source>
        <dbReference type="Proteomes" id="UP001347796"/>
    </source>
</evidence>
<gene>
    <name evidence="1" type="ORF">SNE40_002915</name>
</gene>
<organism evidence="1 2">
    <name type="scientific">Patella caerulea</name>
    <name type="common">Rayed Mediterranean limpet</name>
    <dbReference type="NCBI Taxonomy" id="87958"/>
    <lineage>
        <taxon>Eukaryota</taxon>
        <taxon>Metazoa</taxon>
        <taxon>Spiralia</taxon>
        <taxon>Lophotrochozoa</taxon>
        <taxon>Mollusca</taxon>
        <taxon>Gastropoda</taxon>
        <taxon>Patellogastropoda</taxon>
        <taxon>Patelloidea</taxon>
        <taxon>Patellidae</taxon>
        <taxon>Patella</taxon>
    </lineage>
</organism>
<name>A0AAN8Q805_PATCE</name>
<accession>A0AAN8Q805</accession>
<dbReference type="AlphaFoldDB" id="A0AAN8Q805"/>
<protein>
    <submittedName>
        <fullName evidence="1">Uncharacterized protein</fullName>
    </submittedName>
</protein>